<keyword evidence="3" id="KW-0413">Isomerase</keyword>
<dbReference type="InterPro" id="IPR002942">
    <property type="entry name" value="S4_RNA-bd"/>
</dbReference>
<dbReference type="GO" id="GO:0003723">
    <property type="term" value="F:RNA binding"/>
    <property type="evidence" value="ECO:0007669"/>
    <property type="project" value="UniProtKB-KW"/>
</dbReference>
<evidence type="ECO:0000259" key="7">
    <source>
        <dbReference type="SMART" id="SM00363"/>
    </source>
</evidence>
<dbReference type="InterPro" id="IPR050188">
    <property type="entry name" value="RluA_PseudoU_synthase"/>
</dbReference>
<dbReference type="Gene3D" id="3.10.290.10">
    <property type="entry name" value="RNA-binding S4 domain"/>
    <property type="match status" value="1"/>
</dbReference>
<dbReference type="PROSITE" id="PS01129">
    <property type="entry name" value="PSI_RLU"/>
    <property type="match status" value="1"/>
</dbReference>
<keyword evidence="6" id="KW-0694">RNA-binding</keyword>
<dbReference type="PANTHER" id="PTHR21600:SF44">
    <property type="entry name" value="RIBOSOMAL LARGE SUBUNIT PSEUDOURIDINE SYNTHASE D"/>
    <property type="match status" value="1"/>
</dbReference>
<dbReference type="Gene3D" id="3.30.2350.10">
    <property type="entry name" value="Pseudouridine synthase"/>
    <property type="match status" value="1"/>
</dbReference>
<dbReference type="Pfam" id="PF01479">
    <property type="entry name" value="S4"/>
    <property type="match status" value="1"/>
</dbReference>
<reference evidence="8" key="1">
    <citation type="journal article" date="2021" name="PeerJ">
        <title>Extensive microbial diversity within the chicken gut microbiome revealed by metagenomics and culture.</title>
        <authorList>
            <person name="Gilroy R."/>
            <person name="Ravi A."/>
            <person name="Getino M."/>
            <person name="Pursley I."/>
            <person name="Horton D.L."/>
            <person name="Alikhan N.F."/>
            <person name="Baker D."/>
            <person name="Gharbi K."/>
            <person name="Hall N."/>
            <person name="Watson M."/>
            <person name="Adriaenssens E.M."/>
            <person name="Foster-Nyarko E."/>
            <person name="Jarju S."/>
            <person name="Secka A."/>
            <person name="Antonio M."/>
            <person name="Oren A."/>
            <person name="Chaudhuri R.R."/>
            <person name="La Ragione R."/>
            <person name="Hildebrand F."/>
            <person name="Pallen M.J."/>
        </authorList>
    </citation>
    <scope>NUCLEOTIDE SEQUENCE</scope>
    <source>
        <strain evidence="8">A5-1222</strain>
    </source>
</reference>
<reference evidence="8" key="2">
    <citation type="submission" date="2021-04" db="EMBL/GenBank/DDBJ databases">
        <authorList>
            <person name="Gilroy R."/>
        </authorList>
    </citation>
    <scope>NUCLEOTIDE SEQUENCE</scope>
    <source>
        <strain evidence="8">A5-1222</strain>
    </source>
</reference>
<dbReference type="SUPFAM" id="SSF55120">
    <property type="entry name" value="Pseudouridine synthase"/>
    <property type="match status" value="1"/>
</dbReference>
<evidence type="ECO:0000256" key="3">
    <source>
        <dbReference type="ARBA" id="ARBA00023235"/>
    </source>
</evidence>
<comment type="catalytic activity">
    <reaction evidence="1">
        <text>a uridine in RNA = a pseudouridine in RNA</text>
        <dbReference type="Rhea" id="RHEA:48348"/>
        <dbReference type="Rhea" id="RHEA-COMP:12068"/>
        <dbReference type="Rhea" id="RHEA-COMP:12069"/>
        <dbReference type="ChEBI" id="CHEBI:65314"/>
        <dbReference type="ChEBI" id="CHEBI:65315"/>
    </reaction>
</comment>
<feature type="domain" description="RNA-binding S4" evidence="7">
    <location>
        <begin position="13"/>
        <end position="70"/>
    </location>
</feature>
<evidence type="ECO:0000256" key="5">
    <source>
        <dbReference type="ARBA" id="ARBA00033164"/>
    </source>
</evidence>
<evidence type="ECO:0000256" key="1">
    <source>
        <dbReference type="ARBA" id="ARBA00000073"/>
    </source>
</evidence>
<accession>A0A9E2NVR3</accession>
<evidence type="ECO:0000313" key="8">
    <source>
        <dbReference type="EMBL" id="MBU3830598.1"/>
    </source>
</evidence>
<comment type="caution">
    <text evidence="8">The sequence shown here is derived from an EMBL/GenBank/DDBJ whole genome shotgun (WGS) entry which is preliminary data.</text>
</comment>
<evidence type="ECO:0000256" key="4">
    <source>
        <dbReference type="ARBA" id="ARBA00031870"/>
    </source>
</evidence>
<dbReference type="PROSITE" id="PS50889">
    <property type="entry name" value="S4"/>
    <property type="match status" value="1"/>
</dbReference>
<dbReference type="GO" id="GO:0120159">
    <property type="term" value="F:rRNA pseudouridine synthase activity"/>
    <property type="evidence" value="ECO:0007669"/>
    <property type="project" value="UniProtKB-ARBA"/>
</dbReference>
<protein>
    <recommendedName>
        <fullName evidence="4">RNA pseudouridylate synthase</fullName>
    </recommendedName>
    <alternativeName>
        <fullName evidence="5">RNA-uridine isomerase</fullName>
    </alternativeName>
</protein>
<dbReference type="AlphaFoldDB" id="A0A9E2NVR3"/>
<gene>
    <name evidence="8" type="ORF">H9897_00330</name>
</gene>
<sequence>MIEIKVKSNDVGIRLDNFLLKLNIGLTKPLIYKLIRKKNIKINNKKTTFNYHLELDDNISIFYHINNYQKSNFDFMKADKLDDIVYEDKNIIIVNKPVGLLCHDDEHQTTSDTLINRIKKYLVEKGEYDYQNENQFAPSLAHRIDRNTAGLVVASKNHDASVSLAKIFKEHNLSKHYLALLYGIIPDKKNKIHLYIKDDNNKLVSVSKNPKTGYKDAISEYSVQEYIKNKFSLVDIKIITGRKHQIRASFNFLNYPIVGEQKYISKNINKDPKYKHQCLVAYKLQFHIFDKHDVLFYLNNKTFITNKIWFLDFN</sequence>
<dbReference type="GO" id="GO:0000455">
    <property type="term" value="P:enzyme-directed rRNA pseudouridine synthesis"/>
    <property type="evidence" value="ECO:0007669"/>
    <property type="project" value="TreeGrafter"/>
</dbReference>
<dbReference type="EMBL" id="JAHLFM010000005">
    <property type="protein sequence ID" value="MBU3830598.1"/>
    <property type="molecule type" value="Genomic_DNA"/>
</dbReference>
<dbReference type="InterPro" id="IPR006224">
    <property type="entry name" value="PsdUridine_synth_RluA-like_CS"/>
</dbReference>
<dbReference type="InterPro" id="IPR006145">
    <property type="entry name" value="PsdUridine_synth_RsuA/RluA"/>
</dbReference>
<evidence type="ECO:0000256" key="6">
    <source>
        <dbReference type="PROSITE-ProRule" id="PRU00182"/>
    </source>
</evidence>
<comment type="similarity">
    <text evidence="2">Belongs to the pseudouridine synthase RluA family.</text>
</comment>
<dbReference type="InterPro" id="IPR020103">
    <property type="entry name" value="PsdUridine_synth_cat_dom_sf"/>
</dbReference>
<dbReference type="Proteomes" id="UP000824247">
    <property type="component" value="Unassembled WGS sequence"/>
</dbReference>
<proteinExistence type="inferred from homology"/>
<evidence type="ECO:0000313" key="9">
    <source>
        <dbReference type="Proteomes" id="UP000824247"/>
    </source>
</evidence>
<evidence type="ECO:0000256" key="2">
    <source>
        <dbReference type="ARBA" id="ARBA00010876"/>
    </source>
</evidence>
<organism evidence="8 9">
    <name type="scientific">Candidatus Ureaplasma intestinipullorum</name>
    <dbReference type="NCBI Taxonomy" id="2838770"/>
    <lineage>
        <taxon>Bacteria</taxon>
        <taxon>Bacillati</taxon>
        <taxon>Mycoplasmatota</taxon>
        <taxon>Mycoplasmoidales</taxon>
        <taxon>Mycoplasmoidaceae</taxon>
        <taxon>Ureaplasma</taxon>
    </lineage>
</organism>
<dbReference type="SMART" id="SM00363">
    <property type="entry name" value="S4"/>
    <property type="match status" value="1"/>
</dbReference>
<dbReference type="PANTHER" id="PTHR21600">
    <property type="entry name" value="MITOCHONDRIAL RNA PSEUDOURIDINE SYNTHASE"/>
    <property type="match status" value="1"/>
</dbReference>
<name>A0A9E2NVR3_9BACT</name>
<dbReference type="SUPFAM" id="SSF55174">
    <property type="entry name" value="Alpha-L RNA-binding motif"/>
    <property type="match status" value="1"/>
</dbReference>
<dbReference type="CDD" id="cd02869">
    <property type="entry name" value="PseudoU_synth_RluA_like"/>
    <property type="match status" value="1"/>
</dbReference>
<dbReference type="Pfam" id="PF00849">
    <property type="entry name" value="PseudoU_synth_2"/>
    <property type="match status" value="1"/>
</dbReference>
<dbReference type="InterPro" id="IPR036986">
    <property type="entry name" value="S4_RNA-bd_sf"/>
</dbReference>